<sequence>MSLADGEYEIDLSALLDLPPISDDNNNVAIRYGFIPDSMDQTKPIKLYQNKDECILETTDGDNKPILFEGVPQRHKSGTANDSYYLSYIPERPNAVELKKLGTTIRFNKSRNVSKLSTKISQWEKQASLRENSPPKTSPRKATSPKKGNVLPPKPLTPRTASKRPPSASTTPNRKLDHDNDEPIISESDFDDLDESDGDGFPVITIEDTQPAQEKQPVKPPAPPAPTVQPVVQKKQPAPKRAIKKDVKKPPEPNKSEATKVEPDKSIDLDDDFKDLEDQLQEVLEQEEPQSEPPIDVDSDESDVDDFHFTGIKIDEGASSTNKLNDVFSNRKSGIKPMSLRDLVGGGKDDDLSSSEEE</sequence>
<dbReference type="OrthoDB" id="271386at2759"/>
<keyword evidence="4" id="KW-1185">Reference proteome</keyword>
<dbReference type="RefSeq" id="XP_007375883.1">
    <property type="nucleotide sequence ID" value="XM_007375821.1"/>
</dbReference>
<dbReference type="KEGG" id="spaa:SPAPADRAFT_51145"/>
<feature type="domain" description="Transcription elongation factor Eaf N-terminal" evidence="2">
    <location>
        <begin position="8"/>
        <end position="112"/>
    </location>
</feature>
<dbReference type="eggNOG" id="ENOG502SEGQ">
    <property type="taxonomic scope" value="Eukaryota"/>
</dbReference>
<feature type="compositionally biased region" description="Polar residues" evidence="1">
    <location>
        <begin position="322"/>
        <end position="332"/>
    </location>
</feature>
<dbReference type="EMBL" id="GL996502">
    <property type="protein sequence ID" value="EGW32607.1"/>
    <property type="molecule type" value="Genomic_DNA"/>
</dbReference>
<name>G3ANY1_SPAPN</name>
<feature type="compositionally biased region" description="Acidic residues" evidence="1">
    <location>
        <begin position="269"/>
        <end position="304"/>
    </location>
</feature>
<proteinExistence type="predicted"/>
<feature type="region of interest" description="Disordered" evidence="1">
    <location>
        <begin position="322"/>
        <end position="358"/>
    </location>
</feature>
<dbReference type="Pfam" id="PF09816">
    <property type="entry name" value="EAF"/>
    <property type="match status" value="1"/>
</dbReference>
<protein>
    <recommendedName>
        <fullName evidence="2">Transcription elongation factor Eaf N-terminal domain-containing protein</fullName>
    </recommendedName>
</protein>
<organism evidence="4">
    <name type="scientific">Spathaspora passalidarum (strain NRRL Y-27907 / 11-Y1)</name>
    <dbReference type="NCBI Taxonomy" id="619300"/>
    <lineage>
        <taxon>Eukaryota</taxon>
        <taxon>Fungi</taxon>
        <taxon>Dikarya</taxon>
        <taxon>Ascomycota</taxon>
        <taxon>Saccharomycotina</taxon>
        <taxon>Pichiomycetes</taxon>
        <taxon>Debaryomycetaceae</taxon>
        <taxon>Spathaspora</taxon>
    </lineage>
</organism>
<feature type="region of interest" description="Disordered" evidence="1">
    <location>
        <begin position="116"/>
        <end position="305"/>
    </location>
</feature>
<dbReference type="AlphaFoldDB" id="G3ANY1"/>
<gene>
    <name evidence="3" type="ORF">SPAPADRAFT_51145</name>
</gene>
<dbReference type="InterPro" id="IPR019194">
    <property type="entry name" value="Tscrpt_elong_fac_Eaf_N"/>
</dbReference>
<evidence type="ECO:0000313" key="4">
    <source>
        <dbReference type="Proteomes" id="UP000000709"/>
    </source>
</evidence>
<dbReference type="InParanoid" id="G3ANY1"/>
<dbReference type="OMA" id="IPDSMDQ"/>
<evidence type="ECO:0000259" key="2">
    <source>
        <dbReference type="Pfam" id="PF09816"/>
    </source>
</evidence>
<reference evidence="3 4" key="1">
    <citation type="journal article" date="2011" name="Proc. Natl. Acad. Sci. U.S.A.">
        <title>Comparative genomics of xylose-fermenting fungi for enhanced biofuel production.</title>
        <authorList>
            <person name="Wohlbach D.J."/>
            <person name="Kuo A."/>
            <person name="Sato T.K."/>
            <person name="Potts K.M."/>
            <person name="Salamov A.A."/>
            <person name="LaButti K.M."/>
            <person name="Sun H."/>
            <person name="Clum A."/>
            <person name="Pangilinan J.L."/>
            <person name="Lindquist E.A."/>
            <person name="Lucas S."/>
            <person name="Lapidus A."/>
            <person name="Jin M."/>
            <person name="Gunawan C."/>
            <person name="Balan V."/>
            <person name="Dale B.E."/>
            <person name="Jeffries T.W."/>
            <person name="Zinkel R."/>
            <person name="Barry K.W."/>
            <person name="Grigoriev I.V."/>
            <person name="Gasch A.P."/>
        </authorList>
    </citation>
    <scope>NUCLEOTIDE SEQUENCE [LARGE SCALE GENOMIC DNA]</scope>
    <source>
        <strain evidence="4">NRRL Y-27907 / 11-Y1</strain>
    </source>
</reference>
<dbReference type="Proteomes" id="UP000000709">
    <property type="component" value="Unassembled WGS sequence"/>
</dbReference>
<dbReference type="HOGENOM" id="CLU_645757_0_0_1"/>
<feature type="compositionally biased region" description="Basic and acidic residues" evidence="1">
    <location>
        <begin position="244"/>
        <end position="268"/>
    </location>
</feature>
<dbReference type="STRING" id="619300.G3ANY1"/>
<accession>G3ANY1</accession>
<evidence type="ECO:0000313" key="3">
    <source>
        <dbReference type="EMBL" id="EGW32607.1"/>
    </source>
</evidence>
<feature type="compositionally biased region" description="Pro residues" evidence="1">
    <location>
        <begin position="218"/>
        <end position="227"/>
    </location>
</feature>
<evidence type="ECO:0000256" key="1">
    <source>
        <dbReference type="SAM" id="MobiDB-lite"/>
    </source>
</evidence>
<feature type="compositionally biased region" description="Polar residues" evidence="1">
    <location>
        <begin position="116"/>
        <end position="135"/>
    </location>
</feature>
<feature type="compositionally biased region" description="Acidic residues" evidence="1">
    <location>
        <begin position="179"/>
        <end position="198"/>
    </location>
</feature>
<dbReference type="GeneID" id="18871525"/>